<sequence length="344" mass="39155">MTDPLTGGVNDVNGETEVHVDREWEICAMFYGPTVALAGCPVCDFKRNERPKGGADDLQILLYLVLWSAVLIFVGQVLNALWLFQPAQMNDANTIQSLEITFFLIGIAVASPLGISIIFRHQAVWDALYWVDHFRFRTFLSEEVRTGGNEIVNISGVSTFRRLLRFFCNTPSQFVVVNGRLTFVVHDSLFRRASWARFLLSYVHCFKSMAVCFTLVFFPLFALLNLFRKVGDESPFALYLVRIHGFRNGLAAVWLCCLGFRLTANYITGRYIRTLRTVWPDFPPEFPFMPDGRQFICDPTFAYFSNRCLNAFRIPASSVRVVELLRLGGRSDAGRTEEMESSQS</sequence>
<dbReference type="GeneID" id="94194117"/>
<dbReference type="EMBL" id="BPLF01000002">
    <property type="protein sequence ID" value="GIX62636.1"/>
    <property type="molecule type" value="Genomic_DNA"/>
</dbReference>
<organism evidence="2 3">
    <name type="scientific">Babesia caballi</name>
    <dbReference type="NCBI Taxonomy" id="5871"/>
    <lineage>
        <taxon>Eukaryota</taxon>
        <taxon>Sar</taxon>
        <taxon>Alveolata</taxon>
        <taxon>Apicomplexa</taxon>
        <taxon>Aconoidasida</taxon>
        <taxon>Piroplasmida</taxon>
        <taxon>Babesiidae</taxon>
        <taxon>Babesia</taxon>
    </lineage>
</organism>
<feature type="transmembrane region" description="Helical" evidence="1">
    <location>
        <begin position="100"/>
        <end position="119"/>
    </location>
</feature>
<keyword evidence="1" id="KW-1133">Transmembrane helix</keyword>
<evidence type="ECO:0000256" key="1">
    <source>
        <dbReference type="SAM" id="Phobius"/>
    </source>
</evidence>
<reference evidence="2 3" key="1">
    <citation type="submission" date="2021-06" db="EMBL/GenBank/DDBJ databases">
        <title>Genome sequence of Babesia caballi.</title>
        <authorList>
            <person name="Yamagishi J."/>
            <person name="Kidaka T."/>
            <person name="Ochi A."/>
        </authorList>
    </citation>
    <scope>NUCLEOTIDE SEQUENCE [LARGE SCALE GENOMIC DNA]</scope>
    <source>
        <strain evidence="2">USDA-D6B2</strain>
    </source>
</reference>
<feature type="transmembrane region" description="Helical" evidence="1">
    <location>
        <begin position="199"/>
        <end position="226"/>
    </location>
</feature>
<evidence type="ECO:0000313" key="2">
    <source>
        <dbReference type="EMBL" id="GIX62636.1"/>
    </source>
</evidence>
<accession>A0AAV4LU81</accession>
<keyword evidence="1" id="KW-0812">Transmembrane</keyword>
<dbReference type="RefSeq" id="XP_067714705.1">
    <property type="nucleotide sequence ID" value="XM_067858604.1"/>
</dbReference>
<keyword evidence="1" id="KW-0472">Membrane</keyword>
<name>A0AAV4LU81_BABCB</name>
<proteinExistence type="predicted"/>
<keyword evidence="3" id="KW-1185">Reference proteome</keyword>
<gene>
    <name evidence="2" type="ORF">BcabD6B2_20710</name>
</gene>
<evidence type="ECO:0000313" key="3">
    <source>
        <dbReference type="Proteomes" id="UP001497744"/>
    </source>
</evidence>
<feature type="transmembrane region" description="Helical" evidence="1">
    <location>
        <begin position="246"/>
        <end position="267"/>
    </location>
</feature>
<feature type="transmembrane region" description="Helical" evidence="1">
    <location>
        <begin position="60"/>
        <end position="84"/>
    </location>
</feature>
<protein>
    <submittedName>
        <fullName evidence="2">Lanthionine synthetase</fullName>
    </submittedName>
</protein>
<comment type="caution">
    <text evidence="2">The sequence shown here is derived from an EMBL/GenBank/DDBJ whole genome shotgun (WGS) entry which is preliminary data.</text>
</comment>
<dbReference type="AlphaFoldDB" id="A0AAV4LU81"/>
<dbReference type="Proteomes" id="UP001497744">
    <property type="component" value="Unassembled WGS sequence"/>
</dbReference>